<sequence length="226" mass="26947">MKIFIIYLLSAIYFFLSFSMDHIRSIGFYLIVSVALFFWGTWEWKRRSEEIIAENRRNTEEVLEEIPHTQMLLSPNNLNALLINEVTNILYIARREELGSDFEIKDIPFNKILEAALLEDGETISMFPKEGILSSRIKSGDEKETDEEEDEEDDEEEFEFSLCFKIVSDDLTEPIHSFTYLEDYKEDYKESEQYEEAMGACNQWFQKLSIIIRRYQYDRVMVNRWS</sequence>
<feature type="transmembrane region" description="Helical" evidence="2">
    <location>
        <begin position="5"/>
        <end position="20"/>
    </location>
</feature>
<keyword evidence="4" id="KW-1185">Reference proteome</keyword>
<feature type="transmembrane region" description="Helical" evidence="2">
    <location>
        <begin position="26"/>
        <end position="42"/>
    </location>
</feature>
<accession>A0ABR8RDR8</accession>
<evidence type="ECO:0000313" key="4">
    <source>
        <dbReference type="Proteomes" id="UP000640786"/>
    </source>
</evidence>
<dbReference type="EMBL" id="JACSQO010000011">
    <property type="protein sequence ID" value="MBD7945906.1"/>
    <property type="molecule type" value="Genomic_DNA"/>
</dbReference>
<keyword evidence="2" id="KW-0812">Transmembrane</keyword>
<evidence type="ECO:0000313" key="3">
    <source>
        <dbReference type="EMBL" id="MBD7945906.1"/>
    </source>
</evidence>
<organism evidence="3 4">
    <name type="scientific">Psychrobacillus faecigallinarum</name>
    <dbReference type="NCBI Taxonomy" id="2762235"/>
    <lineage>
        <taxon>Bacteria</taxon>
        <taxon>Bacillati</taxon>
        <taxon>Bacillota</taxon>
        <taxon>Bacilli</taxon>
        <taxon>Bacillales</taxon>
        <taxon>Bacillaceae</taxon>
        <taxon>Psychrobacillus</taxon>
    </lineage>
</organism>
<evidence type="ECO:0000256" key="2">
    <source>
        <dbReference type="SAM" id="Phobius"/>
    </source>
</evidence>
<comment type="caution">
    <text evidence="3">The sequence shown here is derived from an EMBL/GenBank/DDBJ whole genome shotgun (WGS) entry which is preliminary data.</text>
</comment>
<gene>
    <name evidence="3" type="ORF">H9650_17500</name>
</gene>
<reference evidence="3 4" key="1">
    <citation type="submission" date="2020-08" db="EMBL/GenBank/DDBJ databases">
        <title>A Genomic Blueprint of the Chicken Gut Microbiome.</title>
        <authorList>
            <person name="Gilroy R."/>
            <person name="Ravi A."/>
            <person name="Getino M."/>
            <person name="Pursley I."/>
            <person name="Horton D.L."/>
            <person name="Alikhan N.-F."/>
            <person name="Baker D."/>
            <person name="Gharbi K."/>
            <person name="Hall N."/>
            <person name="Watson M."/>
            <person name="Adriaenssens E.M."/>
            <person name="Foster-Nyarko E."/>
            <person name="Jarju S."/>
            <person name="Secka A."/>
            <person name="Antonio M."/>
            <person name="Oren A."/>
            <person name="Chaudhuri R."/>
            <person name="La Ragione R.M."/>
            <person name="Hildebrand F."/>
            <person name="Pallen M.J."/>
        </authorList>
    </citation>
    <scope>NUCLEOTIDE SEQUENCE [LARGE SCALE GENOMIC DNA]</scope>
    <source>
        <strain evidence="3 4">Sa2BUA9</strain>
    </source>
</reference>
<keyword evidence="2" id="KW-0472">Membrane</keyword>
<evidence type="ECO:0000256" key="1">
    <source>
        <dbReference type="SAM" id="MobiDB-lite"/>
    </source>
</evidence>
<keyword evidence="2" id="KW-1133">Transmembrane helix</keyword>
<dbReference type="RefSeq" id="WP_151112786.1">
    <property type="nucleotide sequence ID" value="NZ_JACSQO010000011.1"/>
</dbReference>
<feature type="compositionally biased region" description="Acidic residues" evidence="1">
    <location>
        <begin position="143"/>
        <end position="157"/>
    </location>
</feature>
<name>A0ABR8RDR8_9BACI</name>
<protein>
    <submittedName>
        <fullName evidence="3">Uncharacterized protein</fullName>
    </submittedName>
</protein>
<proteinExistence type="predicted"/>
<feature type="region of interest" description="Disordered" evidence="1">
    <location>
        <begin position="137"/>
        <end position="157"/>
    </location>
</feature>
<dbReference type="Proteomes" id="UP000640786">
    <property type="component" value="Unassembled WGS sequence"/>
</dbReference>